<comment type="caution">
    <text evidence="2">The sequence shown here is derived from an EMBL/GenBank/DDBJ whole genome shotgun (WGS) entry which is preliminary data.</text>
</comment>
<gene>
    <name evidence="2" type="ORF">KSZ_06860</name>
</gene>
<feature type="transmembrane region" description="Helical" evidence="1">
    <location>
        <begin position="45"/>
        <end position="62"/>
    </location>
</feature>
<feature type="transmembrane region" description="Helical" evidence="1">
    <location>
        <begin position="21"/>
        <end position="39"/>
    </location>
</feature>
<keyword evidence="1" id="KW-1133">Transmembrane helix</keyword>
<proteinExistence type="predicted"/>
<organism evidence="2 3">
    <name type="scientific">Dictyobacter formicarum</name>
    <dbReference type="NCBI Taxonomy" id="2778368"/>
    <lineage>
        <taxon>Bacteria</taxon>
        <taxon>Bacillati</taxon>
        <taxon>Chloroflexota</taxon>
        <taxon>Ktedonobacteria</taxon>
        <taxon>Ktedonobacterales</taxon>
        <taxon>Dictyobacteraceae</taxon>
        <taxon>Dictyobacter</taxon>
    </lineage>
</organism>
<evidence type="ECO:0000313" key="3">
    <source>
        <dbReference type="Proteomes" id="UP000635565"/>
    </source>
</evidence>
<evidence type="ECO:0000313" key="2">
    <source>
        <dbReference type="EMBL" id="GHO82680.1"/>
    </source>
</evidence>
<keyword evidence="1" id="KW-0812">Transmembrane</keyword>
<dbReference type="EMBL" id="BNJJ01000002">
    <property type="protein sequence ID" value="GHO82680.1"/>
    <property type="molecule type" value="Genomic_DNA"/>
</dbReference>
<reference evidence="2 3" key="1">
    <citation type="journal article" date="2021" name="Int. J. Syst. Evol. Microbiol.">
        <title>Reticulibacter mediterranei gen. nov., sp. nov., within the new family Reticulibacteraceae fam. nov., and Ktedonospora formicarum gen. nov., sp. nov., Ktedonobacter robiniae sp. nov., Dictyobacter formicarum sp. nov. and Dictyobacter arantiisoli sp. nov., belonging to the class Ktedonobacteria.</title>
        <authorList>
            <person name="Yabe S."/>
            <person name="Zheng Y."/>
            <person name="Wang C.M."/>
            <person name="Sakai Y."/>
            <person name="Abe K."/>
            <person name="Yokota A."/>
            <person name="Donadio S."/>
            <person name="Cavaletti L."/>
            <person name="Monciardini P."/>
        </authorList>
    </citation>
    <scope>NUCLEOTIDE SEQUENCE [LARGE SCALE GENOMIC DNA]</scope>
    <source>
        <strain evidence="2 3">SOSP1-9</strain>
    </source>
</reference>
<name>A0ABQ3VA68_9CHLR</name>
<dbReference type="Proteomes" id="UP000635565">
    <property type="component" value="Unassembled WGS sequence"/>
</dbReference>
<sequence>MMKTPTTTATPTRTVRRWLINLIWIVAWIVIYFLCIDVFGNTVAFIGVPTLIVTSAIIWFATERRDRQPPEKAS</sequence>
<evidence type="ECO:0000256" key="1">
    <source>
        <dbReference type="SAM" id="Phobius"/>
    </source>
</evidence>
<protein>
    <submittedName>
        <fullName evidence="2">Uncharacterized protein</fullName>
    </submittedName>
</protein>
<keyword evidence="1" id="KW-0472">Membrane</keyword>
<keyword evidence="3" id="KW-1185">Reference proteome</keyword>
<accession>A0ABQ3VA68</accession>
<dbReference type="RefSeq" id="WP_201360332.1">
    <property type="nucleotide sequence ID" value="NZ_BNJJ01000002.1"/>
</dbReference>